<reference evidence="2 5" key="4">
    <citation type="journal article" date="2024" name="Microbiol. Resour. Announc.">
        <title>Genome annotations for the ascomycete fungi Trichoderma harzianum, Trichoderma aggressivum, and Purpureocillium lilacinum.</title>
        <authorList>
            <person name="Beijen E.P.W."/>
            <person name="Ohm R.A."/>
        </authorList>
    </citation>
    <scope>NUCLEOTIDE SEQUENCE [LARGE SCALE GENOMIC DNA]</scope>
    <source>
        <strain evidence="2 5">CBS 150709</strain>
    </source>
</reference>
<evidence type="ECO:0000313" key="3">
    <source>
        <dbReference type="EMBL" id="PWI65747.1"/>
    </source>
</evidence>
<accession>A0A2U3DU13</accession>
<dbReference type="EMBL" id="LCWV01000030">
    <property type="protein sequence ID" value="PWI65747.1"/>
    <property type="molecule type" value="Genomic_DNA"/>
</dbReference>
<dbReference type="Proteomes" id="UP000245956">
    <property type="component" value="Unassembled WGS sequence"/>
</dbReference>
<dbReference type="Proteomes" id="UP001287286">
    <property type="component" value="Unassembled WGS sequence"/>
</dbReference>
<dbReference type="AlphaFoldDB" id="A0A2U3DU13"/>
<organism evidence="3 4">
    <name type="scientific">Purpureocillium lilacinum</name>
    <name type="common">Paecilomyces lilacinus</name>
    <dbReference type="NCBI Taxonomy" id="33203"/>
    <lineage>
        <taxon>Eukaryota</taxon>
        <taxon>Fungi</taxon>
        <taxon>Dikarya</taxon>
        <taxon>Ascomycota</taxon>
        <taxon>Pezizomycotina</taxon>
        <taxon>Sordariomycetes</taxon>
        <taxon>Hypocreomycetidae</taxon>
        <taxon>Hypocreales</taxon>
        <taxon>Ophiocordycipitaceae</taxon>
        <taxon>Purpureocillium</taxon>
    </lineage>
</organism>
<evidence type="ECO:0000256" key="1">
    <source>
        <dbReference type="SAM" id="MobiDB-lite"/>
    </source>
</evidence>
<feature type="region of interest" description="Disordered" evidence="1">
    <location>
        <begin position="57"/>
        <end position="76"/>
    </location>
</feature>
<sequence>MAVAAVKLGEWVAAGIIYVYMTLLNKWLASSRPPIALSLSPSFGPLRHRSCSLRAHQSHLPPNARSPRGGHDSSLSLAGRAEHLPVLHPRQARSPRQVCCRDAHTTHENRATHDLDAVFRHGPPSARPPVQRIGRVFRFKAAQVPLSHRLRFVSSMPPLTQTLRGLQAQTHRKQ</sequence>
<dbReference type="EMBL" id="JAWRVI010000001">
    <property type="protein sequence ID" value="KAK4095506.1"/>
    <property type="molecule type" value="Genomic_DNA"/>
</dbReference>
<reference evidence="3 4" key="2">
    <citation type="journal article" date="2016" name="Front. Microbiol.">
        <title>Genome and transcriptome sequences reveal the specific parasitism of the nematophagous Purpureocillium lilacinum 36-1.</title>
        <authorList>
            <person name="Xie J."/>
            <person name="Li S."/>
            <person name="Mo C."/>
            <person name="Xiao X."/>
            <person name="Peng D."/>
            <person name="Wang G."/>
            <person name="Xiao Y."/>
        </authorList>
    </citation>
    <scope>NUCLEOTIDE SEQUENCE [LARGE SCALE GENOMIC DNA]</scope>
    <source>
        <strain evidence="3 4">36-1</strain>
    </source>
</reference>
<comment type="caution">
    <text evidence="3">The sequence shown here is derived from an EMBL/GenBank/DDBJ whole genome shotgun (WGS) entry which is preliminary data.</text>
</comment>
<evidence type="ECO:0000313" key="2">
    <source>
        <dbReference type="EMBL" id="KAK4095506.1"/>
    </source>
</evidence>
<reference evidence="3" key="1">
    <citation type="submission" date="2015-05" db="EMBL/GenBank/DDBJ databases">
        <authorList>
            <person name="Wang D.B."/>
            <person name="Wang M."/>
        </authorList>
    </citation>
    <scope>NUCLEOTIDE SEQUENCE</scope>
    <source>
        <strain evidence="3">36-1</strain>
    </source>
</reference>
<evidence type="ECO:0000313" key="4">
    <source>
        <dbReference type="Proteomes" id="UP000245956"/>
    </source>
</evidence>
<reference evidence="2" key="3">
    <citation type="submission" date="2023-11" db="EMBL/GenBank/DDBJ databases">
        <authorList>
            <person name="Beijen E."/>
            <person name="Ohm R.A."/>
        </authorList>
    </citation>
    <scope>NUCLEOTIDE SEQUENCE</scope>
    <source>
        <strain evidence="2">CBS 150709</strain>
    </source>
</reference>
<keyword evidence="5" id="KW-1185">Reference proteome</keyword>
<proteinExistence type="predicted"/>
<gene>
    <name evidence="3" type="ORF">PCL_06718</name>
    <name evidence="2" type="ORF">Purlil1_302</name>
</gene>
<evidence type="ECO:0000313" key="5">
    <source>
        <dbReference type="Proteomes" id="UP001287286"/>
    </source>
</evidence>
<protein>
    <submittedName>
        <fullName evidence="3">Uncharacterized protein</fullName>
    </submittedName>
</protein>
<name>A0A2U3DU13_PURLI</name>